<dbReference type="GO" id="GO:0003677">
    <property type="term" value="F:DNA binding"/>
    <property type="evidence" value="ECO:0007669"/>
    <property type="project" value="InterPro"/>
</dbReference>
<dbReference type="RefSeq" id="WP_135207669.1">
    <property type="nucleotide sequence ID" value="NZ_SPVF01000161.1"/>
</dbReference>
<dbReference type="InterPro" id="IPR036515">
    <property type="entry name" value="Transposase_17_sf"/>
</dbReference>
<proteinExistence type="predicted"/>
<dbReference type="AlphaFoldDB" id="A0A4Y9SEX3"/>
<dbReference type="Proteomes" id="UP000298438">
    <property type="component" value="Unassembled WGS sequence"/>
</dbReference>
<dbReference type="OrthoDB" id="9814067at2"/>
<evidence type="ECO:0000259" key="1">
    <source>
        <dbReference type="SMART" id="SM01321"/>
    </source>
</evidence>
<reference evidence="2 3" key="1">
    <citation type="submission" date="2019-03" db="EMBL/GenBank/DDBJ databases">
        <title>Draft Genome Sequence of Massilia arenosa sp. nov., a Novel Massilia Species Isolated from a Sandy-loam Maize Soil.</title>
        <authorList>
            <person name="Raths R."/>
            <person name="Peta V."/>
            <person name="Bucking H."/>
        </authorList>
    </citation>
    <scope>NUCLEOTIDE SEQUENCE [LARGE SCALE GENOMIC DNA]</scope>
    <source>
        <strain evidence="2 3">MC02</strain>
    </source>
</reference>
<dbReference type="NCBIfam" id="NF047646">
    <property type="entry name" value="REP_Tyr_transpos"/>
    <property type="match status" value="1"/>
</dbReference>
<dbReference type="InterPro" id="IPR002686">
    <property type="entry name" value="Transposase_17"/>
</dbReference>
<dbReference type="EMBL" id="SPVF01000161">
    <property type="protein sequence ID" value="TFW18461.1"/>
    <property type="molecule type" value="Genomic_DNA"/>
</dbReference>
<organism evidence="2 3">
    <name type="scientific">Zemynaea arenosa</name>
    <dbReference type="NCBI Taxonomy" id="2561931"/>
    <lineage>
        <taxon>Bacteria</taxon>
        <taxon>Pseudomonadati</taxon>
        <taxon>Pseudomonadota</taxon>
        <taxon>Betaproteobacteria</taxon>
        <taxon>Burkholderiales</taxon>
        <taxon>Oxalobacteraceae</taxon>
        <taxon>Telluria group</taxon>
        <taxon>Zemynaea</taxon>
    </lineage>
</organism>
<protein>
    <submittedName>
        <fullName evidence="2">Transposase</fullName>
    </submittedName>
</protein>
<sequence length="179" mass="20677">MARRNRIQFPGAIYHVTSRGDRQEPIFNDEHDRSMMLDVLAATVERYKISVLSYCLMGNHYHFVLSTPEANLAQAMHYLNGVYTQKYNRRHGTCGHVFQGRYYANLVDRDEYLIAACRYVELNPVRACLVQQPEEWTWSSYRAHMGLSNRPAWLSHGLHYLPTSAETSAQPEAEIISVP</sequence>
<dbReference type="SMART" id="SM01321">
    <property type="entry name" value="Y1_Tnp"/>
    <property type="match status" value="1"/>
</dbReference>
<evidence type="ECO:0000313" key="2">
    <source>
        <dbReference type="EMBL" id="TFW18461.1"/>
    </source>
</evidence>
<comment type="caution">
    <text evidence="2">The sequence shown here is derived from an EMBL/GenBank/DDBJ whole genome shotgun (WGS) entry which is preliminary data.</text>
</comment>
<gene>
    <name evidence="2" type="ORF">E4L96_13080</name>
</gene>
<feature type="domain" description="Transposase IS200-like" evidence="1">
    <location>
        <begin position="9"/>
        <end position="123"/>
    </location>
</feature>
<evidence type="ECO:0000313" key="3">
    <source>
        <dbReference type="Proteomes" id="UP000298438"/>
    </source>
</evidence>
<dbReference type="GO" id="GO:0004803">
    <property type="term" value="F:transposase activity"/>
    <property type="evidence" value="ECO:0007669"/>
    <property type="project" value="InterPro"/>
</dbReference>
<dbReference type="GO" id="GO:0006313">
    <property type="term" value="P:DNA transposition"/>
    <property type="evidence" value="ECO:0007669"/>
    <property type="project" value="InterPro"/>
</dbReference>
<dbReference type="PANTHER" id="PTHR34322">
    <property type="entry name" value="TRANSPOSASE, Y1_TNP DOMAIN-CONTAINING"/>
    <property type="match status" value="1"/>
</dbReference>
<accession>A0A4Y9SEX3</accession>
<keyword evidence="3" id="KW-1185">Reference proteome</keyword>
<dbReference type="PANTHER" id="PTHR34322:SF2">
    <property type="entry name" value="TRANSPOSASE IS200-LIKE DOMAIN-CONTAINING PROTEIN"/>
    <property type="match status" value="1"/>
</dbReference>
<dbReference type="SUPFAM" id="SSF143422">
    <property type="entry name" value="Transposase IS200-like"/>
    <property type="match status" value="1"/>
</dbReference>
<dbReference type="Pfam" id="PF01797">
    <property type="entry name" value="Y1_Tnp"/>
    <property type="match status" value="1"/>
</dbReference>
<name>A0A4Y9SEX3_9BURK</name>
<dbReference type="Gene3D" id="3.30.70.1290">
    <property type="entry name" value="Transposase IS200-like"/>
    <property type="match status" value="1"/>
</dbReference>